<dbReference type="InterPro" id="IPR005155">
    <property type="entry name" value="UPF0113_PUA"/>
</dbReference>
<protein>
    <submittedName>
        <fullName evidence="9">60S ribosome subunit biogenesis protein nip7</fullName>
    </submittedName>
</protein>
<feature type="domain" description="Sec39" evidence="7">
    <location>
        <begin position="290"/>
        <end position="807"/>
    </location>
</feature>
<dbReference type="CDD" id="cd21151">
    <property type="entry name" value="PUA_Nip7-like"/>
    <property type="match status" value="1"/>
</dbReference>
<comment type="subcellular location">
    <subcellularLocation>
        <location evidence="1">Endoplasmic reticulum</location>
    </subcellularLocation>
</comment>
<dbReference type="Pfam" id="PF03657">
    <property type="entry name" value="UPF0113"/>
    <property type="match status" value="1"/>
</dbReference>
<dbReference type="PANTHER" id="PTHR15922:SF2">
    <property type="entry name" value="NBAS SUBUNIT OF NRZ TETHERING COMPLEX"/>
    <property type="match status" value="1"/>
</dbReference>
<dbReference type="GO" id="GO:0000149">
    <property type="term" value="F:SNARE binding"/>
    <property type="evidence" value="ECO:0007669"/>
    <property type="project" value="TreeGrafter"/>
</dbReference>
<keyword evidence="2" id="KW-0813">Transport</keyword>
<dbReference type="GO" id="GO:0003723">
    <property type="term" value="F:RNA binding"/>
    <property type="evidence" value="ECO:0007669"/>
    <property type="project" value="InterPro"/>
</dbReference>
<dbReference type="CDD" id="cd21146">
    <property type="entry name" value="Nip7_N_euk"/>
    <property type="match status" value="1"/>
</dbReference>
<evidence type="ECO:0000256" key="4">
    <source>
        <dbReference type="ARBA" id="ARBA00022927"/>
    </source>
</evidence>
<sequence>MRLGISVARPNLVSLGTCFGKFTKSGKFKLHITALDYLAQYAKYKVWIKPNDTPEHQGVVVLGFGVTARSTIDTRKLDPTAIIVFHQADVGEYLRDEVNAQLCRIRAVFLDRLDRLNTFVEVCKEAPVAEESPEDAADEEWEDDPWGDGATEPPSAHPSKAAGQPPLPLSSFLSTDLIELACLLASLEYFAALHIVMDRHASNLWPFRFVILDSIPEHAQASQFRDILPGYDASADSEQRPEAKPWRSEQDFSESIQTTVFPSRTIVSHGHAASQGVPGLDEVGEGLSLLSRLVYDAPGPEDALDVDWSLARWNAMEPPDVIRAYLAHSTPKTVAKDIGRLVMPYLFVLESRAERAGRPDPSLPNRLLYDYILSAPLDIVAAIFEASKPTLPPAQRLLRNDEDMARLALACLYGNDSLDDWPTMSRTFECLPAWDTPPEEEDEADEANATIDSLGAFVAPSTTRPRCTPADLLLFFKPLPMSSLSRALDVLDVHLESGEILARWSVPAPLRWFLQSNGNISEQRSWANRMARRAGGTDDKLETQDEWEWLLEDMLKLDDIIRTFFSGLLSTGKFDVAKSLLRSTNVQLSLDSQVIEDICLSCSQEFYDNASSGNYHFGDMKLAYDCLDVPERSEKIMKEKEFIEATSRLCSFNLMSRPGIPISPIEIRLTKDRLSLVSRVLSSNNDAYKHTQVILDLVYKLGFKGDIVAEVKTLAMLAETALQAEDFNRAYETSQRMVDTILILRSSAPLGLQDPQIEEASEVCWVACFQVGRHPEFPDLKKKMTLLGRAVELCPPERLPDVLGAWRP</sequence>
<feature type="region of interest" description="Disordered" evidence="5">
    <location>
        <begin position="127"/>
        <end position="165"/>
    </location>
</feature>
<organism evidence="9 10">
    <name type="scientific">Grifola frondosa</name>
    <name type="common">Maitake</name>
    <name type="synonym">Polyporus frondosus</name>
    <dbReference type="NCBI Taxonomy" id="5627"/>
    <lineage>
        <taxon>Eukaryota</taxon>
        <taxon>Fungi</taxon>
        <taxon>Dikarya</taxon>
        <taxon>Basidiomycota</taxon>
        <taxon>Agaricomycotina</taxon>
        <taxon>Agaricomycetes</taxon>
        <taxon>Polyporales</taxon>
        <taxon>Grifolaceae</taxon>
        <taxon>Grifola</taxon>
    </lineage>
</organism>
<feature type="domain" description="60S ribosome subunit biogenesis protein NIP7 pre-PUA" evidence="8">
    <location>
        <begin position="6"/>
        <end position="32"/>
    </location>
</feature>
<evidence type="ECO:0000256" key="5">
    <source>
        <dbReference type="SAM" id="MobiDB-lite"/>
    </source>
</evidence>
<evidence type="ECO:0000256" key="2">
    <source>
        <dbReference type="ARBA" id="ARBA00022448"/>
    </source>
</evidence>
<keyword evidence="4" id="KW-0653">Protein transport</keyword>
<feature type="compositionally biased region" description="Acidic residues" evidence="5">
    <location>
        <begin position="131"/>
        <end position="146"/>
    </location>
</feature>
<dbReference type="Gene3D" id="3.10.450.220">
    <property type="match status" value="1"/>
</dbReference>
<evidence type="ECO:0000259" key="7">
    <source>
        <dbReference type="Pfam" id="PF08314"/>
    </source>
</evidence>
<dbReference type="Gene3D" id="2.30.130.10">
    <property type="entry name" value="PUA domain"/>
    <property type="match status" value="1"/>
</dbReference>
<dbReference type="InterPro" id="IPR015947">
    <property type="entry name" value="PUA-like_sf"/>
</dbReference>
<keyword evidence="3" id="KW-0256">Endoplasmic reticulum</keyword>
<name>A0A1C7MPK1_GRIFR</name>
<gene>
    <name evidence="9" type="primary">nip7</name>
    <name evidence="9" type="ORF">A0H81_00871</name>
</gene>
<evidence type="ECO:0000256" key="3">
    <source>
        <dbReference type="ARBA" id="ARBA00022824"/>
    </source>
</evidence>
<dbReference type="GO" id="GO:0070939">
    <property type="term" value="C:Dsl1/NZR complex"/>
    <property type="evidence" value="ECO:0007669"/>
    <property type="project" value="TreeGrafter"/>
</dbReference>
<reference evidence="9 10" key="1">
    <citation type="submission" date="2016-03" db="EMBL/GenBank/DDBJ databases">
        <title>Whole genome sequencing of Grifola frondosa 9006-11.</title>
        <authorList>
            <person name="Min B."/>
            <person name="Park H."/>
            <person name="Kim J.-G."/>
            <person name="Cho H."/>
            <person name="Oh Y.-L."/>
            <person name="Kong W.-S."/>
            <person name="Choi I.-G."/>
        </authorList>
    </citation>
    <scope>NUCLEOTIDE SEQUENCE [LARGE SCALE GENOMIC DNA]</scope>
    <source>
        <strain evidence="9 10">9006-11</strain>
    </source>
</reference>
<evidence type="ECO:0000313" key="9">
    <source>
        <dbReference type="EMBL" id="OBZ78743.1"/>
    </source>
</evidence>
<dbReference type="Pfam" id="PF17833">
    <property type="entry name" value="pre-PUA_NIP7"/>
    <property type="match status" value="1"/>
</dbReference>
<evidence type="ECO:0000259" key="6">
    <source>
        <dbReference type="Pfam" id="PF03657"/>
    </source>
</evidence>
<dbReference type="InterPro" id="IPR055359">
    <property type="entry name" value="Nip7_N_euk"/>
</dbReference>
<evidence type="ECO:0000256" key="1">
    <source>
        <dbReference type="ARBA" id="ARBA00004240"/>
    </source>
</evidence>
<keyword evidence="10" id="KW-1185">Reference proteome</keyword>
<accession>A0A1C7MPK1</accession>
<dbReference type="AlphaFoldDB" id="A0A1C7MPK1"/>
<dbReference type="InterPro" id="IPR036974">
    <property type="entry name" value="PUA_sf"/>
</dbReference>
<dbReference type="InterPro" id="IPR013244">
    <property type="entry name" value="Sec39_domain"/>
</dbReference>
<dbReference type="PANTHER" id="PTHR15922">
    <property type="entry name" value="NEUROBLASTOMA-AMPLIFIED SEQUENCE"/>
    <property type="match status" value="1"/>
</dbReference>
<feature type="domain" description="UPF0113" evidence="6">
    <location>
        <begin position="60"/>
        <end position="96"/>
    </location>
</feature>
<dbReference type="OMA" id="ASEVCWV"/>
<dbReference type="Proteomes" id="UP000092993">
    <property type="component" value="Unassembled WGS sequence"/>
</dbReference>
<dbReference type="STRING" id="5627.A0A1C7MPK1"/>
<dbReference type="EMBL" id="LUGG01000001">
    <property type="protein sequence ID" value="OBZ78743.1"/>
    <property type="molecule type" value="Genomic_DNA"/>
</dbReference>
<proteinExistence type="predicted"/>
<dbReference type="OrthoDB" id="27490at2759"/>
<evidence type="ECO:0000259" key="8">
    <source>
        <dbReference type="Pfam" id="PF17833"/>
    </source>
</evidence>
<dbReference type="InterPro" id="IPR040598">
    <property type="entry name" value="NIP7_N"/>
</dbReference>
<dbReference type="GO" id="GO:0015031">
    <property type="term" value="P:protein transport"/>
    <property type="evidence" value="ECO:0007669"/>
    <property type="project" value="UniProtKB-KW"/>
</dbReference>
<dbReference type="SUPFAM" id="SSF88697">
    <property type="entry name" value="PUA domain-like"/>
    <property type="match status" value="1"/>
</dbReference>
<dbReference type="Pfam" id="PF08314">
    <property type="entry name" value="Sec39"/>
    <property type="match status" value="1"/>
</dbReference>
<dbReference type="GO" id="GO:0006890">
    <property type="term" value="P:retrograde vesicle-mediated transport, Golgi to endoplasmic reticulum"/>
    <property type="evidence" value="ECO:0007669"/>
    <property type="project" value="InterPro"/>
</dbReference>
<comment type="caution">
    <text evidence="9">The sequence shown here is derived from an EMBL/GenBank/DDBJ whole genome shotgun (WGS) entry which is preliminary data.</text>
</comment>
<evidence type="ECO:0000313" key="10">
    <source>
        <dbReference type="Proteomes" id="UP000092993"/>
    </source>
</evidence>
<dbReference type="SUPFAM" id="SSF88802">
    <property type="entry name" value="Pre-PUA domain"/>
    <property type="match status" value="1"/>
</dbReference>